<sequence>MTHRTFNNASGPQRLASYGAHPSCYMEDACVDEADSLLDEGPDVEETDAKTGQILRTLYFTGFNSRTTYRDLCSVIKGGKLLSISMRSEKSATVTFLDAAADYLAWAKRNDVYLNGRRVEVRWAERQYKLNGHIQNKIDSGATRNLLIRNAVEKGFTETQIRDDMEHIHNLVVIEVRFIGGSAYVYTNSIPNALFARTCMMSRTTYRGCKISFFPDECDQPLPARAVAPKAMPMESASRKAPPLANRFDMLNLDGTSSVSGSSDEEHRTPEQSSLPDDEEEDEDEEDAIGYTSRHGVSLHFLDSDSTT</sequence>
<dbReference type="eggNOG" id="KOG0118">
    <property type="taxonomic scope" value="Eukaryota"/>
</dbReference>
<gene>
    <name evidence="2" type="ORF">SEPMUDRAFT_150166</name>
</gene>
<evidence type="ECO:0000313" key="2">
    <source>
        <dbReference type="EMBL" id="EMF11164.1"/>
    </source>
</evidence>
<dbReference type="STRING" id="692275.M3BV21"/>
<protein>
    <recommendedName>
        <fullName evidence="4">RRM domain-containing protein</fullName>
    </recommendedName>
</protein>
<proteinExistence type="predicted"/>
<evidence type="ECO:0000313" key="3">
    <source>
        <dbReference type="Proteomes" id="UP000016931"/>
    </source>
</evidence>
<name>M3BV21_SPHMS</name>
<accession>M3BV21</accession>
<feature type="region of interest" description="Disordered" evidence="1">
    <location>
        <begin position="251"/>
        <end position="308"/>
    </location>
</feature>
<dbReference type="EMBL" id="KB456266">
    <property type="protein sequence ID" value="EMF11164.1"/>
    <property type="molecule type" value="Genomic_DNA"/>
</dbReference>
<dbReference type="Proteomes" id="UP000016931">
    <property type="component" value="Unassembled WGS sequence"/>
</dbReference>
<evidence type="ECO:0008006" key="4">
    <source>
        <dbReference type="Google" id="ProtNLM"/>
    </source>
</evidence>
<dbReference type="GO" id="GO:0003676">
    <property type="term" value="F:nucleic acid binding"/>
    <property type="evidence" value="ECO:0007669"/>
    <property type="project" value="InterPro"/>
</dbReference>
<dbReference type="SUPFAM" id="SSF54928">
    <property type="entry name" value="RNA-binding domain, RBD"/>
    <property type="match status" value="1"/>
</dbReference>
<dbReference type="RefSeq" id="XP_016759285.1">
    <property type="nucleotide sequence ID" value="XM_016905995.1"/>
</dbReference>
<dbReference type="HOGENOM" id="CLU_043434_2_0_1"/>
<dbReference type="GeneID" id="27903132"/>
<dbReference type="OrthoDB" id="2935572at2759"/>
<keyword evidence="3" id="KW-1185">Reference proteome</keyword>
<feature type="compositionally biased region" description="Acidic residues" evidence="1">
    <location>
        <begin position="276"/>
        <end position="288"/>
    </location>
</feature>
<evidence type="ECO:0000256" key="1">
    <source>
        <dbReference type="SAM" id="MobiDB-lite"/>
    </source>
</evidence>
<dbReference type="InterPro" id="IPR035979">
    <property type="entry name" value="RBD_domain_sf"/>
</dbReference>
<dbReference type="AlphaFoldDB" id="M3BV21"/>
<reference evidence="2 3" key="1">
    <citation type="journal article" date="2012" name="PLoS Pathog.">
        <title>Diverse lifestyles and strategies of plant pathogenesis encoded in the genomes of eighteen Dothideomycetes fungi.</title>
        <authorList>
            <person name="Ohm R.A."/>
            <person name="Feau N."/>
            <person name="Henrissat B."/>
            <person name="Schoch C.L."/>
            <person name="Horwitz B.A."/>
            <person name="Barry K.W."/>
            <person name="Condon B.J."/>
            <person name="Copeland A.C."/>
            <person name="Dhillon B."/>
            <person name="Glaser F."/>
            <person name="Hesse C.N."/>
            <person name="Kosti I."/>
            <person name="LaButti K."/>
            <person name="Lindquist E.A."/>
            <person name="Lucas S."/>
            <person name="Salamov A.A."/>
            <person name="Bradshaw R.E."/>
            <person name="Ciuffetti L."/>
            <person name="Hamelin R.C."/>
            <person name="Kema G.H.J."/>
            <person name="Lawrence C."/>
            <person name="Scott J.A."/>
            <person name="Spatafora J.W."/>
            <person name="Turgeon B.G."/>
            <person name="de Wit P.J.G.M."/>
            <person name="Zhong S."/>
            <person name="Goodwin S.B."/>
            <person name="Grigoriev I.V."/>
        </authorList>
    </citation>
    <scope>NUCLEOTIDE SEQUENCE [LARGE SCALE GENOMIC DNA]</scope>
    <source>
        <strain evidence="2 3">SO2202</strain>
    </source>
</reference>
<organism evidence="2 3">
    <name type="scientific">Sphaerulina musiva (strain SO2202)</name>
    <name type="common">Poplar stem canker fungus</name>
    <name type="synonym">Septoria musiva</name>
    <dbReference type="NCBI Taxonomy" id="692275"/>
    <lineage>
        <taxon>Eukaryota</taxon>
        <taxon>Fungi</taxon>
        <taxon>Dikarya</taxon>
        <taxon>Ascomycota</taxon>
        <taxon>Pezizomycotina</taxon>
        <taxon>Dothideomycetes</taxon>
        <taxon>Dothideomycetidae</taxon>
        <taxon>Mycosphaerellales</taxon>
        <taxon>Mycosphaerellaceae</taxon>
        <taxon>Sphaerulina</taxon>
    </lineage>
</organism>
<dbReference type="CDD" id="cd12261">
    <property type="entry name" value="RRM1_3_MRN1"/>
    <property type="match status" value="1"/>
</dbReference>